<evidence type="ECO:0000313" key="8">
    <source>
        <dbReference type="EMBL" id="MFD1671422.1"/>
    </source>
</evidence>
<dbReference type="Gene3D" id="3.40.50.140">
    <property type="match status" value="1"/>
</dbReference>
<dbReference type="InterPro" id="IPR023405">
    <property type="entry name" value="Topo_IA_core_domain"/>
</dbReference>
<sequence>MTTVILAEKPSQARSYVEAFQQHTKKQGYYTVSDPVLPQNTVITYGFGHLVELATPEKYDQKYKQWALSNLPIFPDKYKFIVPTDKKTQFKVVKDLLTKADTVIVATDSDREGSNIAWSIMNQAHIDVKSKTIKRLWLNSLEKDAIITGFKNLGDWHKDYLAYKEAQTRQISDWLIGMNGSPLYTLLLRQNGVRGVYSIGRVQTPTLYMVYQRDQAIKNFKPEPYFELNAEIL</sequence>
<dbReference type="Gene3D" id="1.10.460.10">
    <property type="entry name" value="Topoisomerase I, domain 2"/>
    <property type="match status" value="1"/>
</dbReference>
<keyword evidence="9" id="KW-1185">Reference proteome</keyword>
<dbReference type="SUPFAM" id="SSF56712">
    <property type="entry name" value="Prokaryotic type I DNA topoisomerase"/>
    <property type="match status" value="1"/>
</dbReference>
<proteinExistence type="predicted"/>
<name>A0ABW4J927_9LACO</name>
<evidence type="ECO:0000256" key="2">
    <source>
        <dbReference type="ARBA" id="ARBA00030003"/>
    </source>
</evidence>
<dbReference type="Pfam" id="PF01751">
    <property type="entry name" value="Toprim"/>
    <property type="match status" value="1"/>
</dbReference>
<dbReference type="EMBL" id="JBHTOP010000010">
    <property type="protein sequence ID" value="MFD1671422.1"/>
    <property type="molecule type" value="Genomic_DNA"/>
</dbReference>
<feature type="non-terminal residue" evidence="8">
    <location>
        <position position="233"/>
    </location>
</feature>
<evidence type="ECO:0000256" key="5">
    <source>
        <dbReference type="ARBA" id="ARBA00032877"/>
    </source>
</evidence>
<dbReference type="CDD" id="cd03362">
    <property type="entry name" value="TOPRIM_TopoIA_TopoIII"/>
    <property type="match status" value="1"/>
</dbReference>
<feature type="domain" description="Toprim" evidence="6">
    <location>
        <begin position="2"/>
        <end position="143"/>
    </location>
</feature>
<evidence type="ECO:0000259" key="6">
    <source>
        <dbReference type="PROSITE" id="PS50880"/>
    </source>
</evidence>
<dbReference type="RefSeq" id="WP_376923080.1">
    <property type="nucleotide sequence ID" value="NZ_JBHTOP010000010.1"/>
</dbReference>
<protein>
    <recommendedName>
        <fullName evidence="5">Omega-protein</fullName>
    </recommendedName>
    <alternativeName>
        <fullName evidence="4">Relaxing enzyme</fullName>
    </alternativeName>
    <alternativeName>
        <fullName evidence="2">Swivelase</fullName>
    </alternativeName>
    <alternativeName>
        <fullName evidence="3">Untwisting enzyme</fullName>
    </alternativeName>
</protein>
<evidence type="ECO:0000256" key="1">
    <source>
        <dbReference type="ARBA" id="ARBA00023235"/>
    </source>
</evidence>
<dbReference type="SMART" id="SM00493">
    <property type="entry name" value="TOPRIM"/>
    <property type="match status" value="1"/>
</dbReference>
<evidence type="ECO:0000259" key="7">
    <source>
        <dbReference type="PROSITE" id="PS52039"/>
    </source>
</evidence>
<evidence type="ECO:0000256" key="4">
    <source>
        <dbReference type="ARBA" id="ARBA00032235"/>
    </source>
</evidence>
<dbReference type="InterPro" id="IPR013497">
    <property type="entry name" value="Topo_IA_cen"/>
</dbReference>
<feature type="domain" description="Topo IA-type catalytic" evidence="7">
    <location>
        <begin position="159"/>
        <end position="233"/>
    </location>
</feature>
<dbReference type="Pfam" id="PF01131">
    <property type="entry name" value="Topoisom_bac"/>
    <property type="match status" value="1"/>
</dbReference>
<dbReference type="InterPro" id="IPR003601">
    <property type="entry name" value="Topo_IA_2"/>
</dbReference>
<dbReference type="SMART" id="SM00436">
    <property type="entry name" value="TOP1Bc"/>
    <property type="match status" value="1"/>
</dbReference>
<dbReference type="Gene3D" id="2.70.20.10">
    <property type="entry name" value="Topoisomerase I, domain 3"/>
    <property type="match status" value="1"/>
</dbReference>
<dbReference type="InterPro" id="IPR013824">
    <property type="entry name" value="Topo_IA_cen_sub1"/>
</dbReference>
<dbReference type="InterPro" id="IPR013825">
    <property type="entry name" value="Topo_IA_cen_sub2"/>
</dbReference>
<dbReference type="GO" id="GO:0016853">
    <property type="term" value="F:isomerase activity"/>
    <property type="evidence" value="ECO:0007669"/>
    <property type="project" value="UniProtKB-KW"/>
</dbReference>
<dbReference type="InterPro" id="IPR006171">
    <property type="entry name" value="TOPRIM_dom"/>
</dbReference>
<evidence type="ECO:0000256" key="3">
    <source>
        <dbReference type="ARBA" id="ARBA00031985"/>
    </source>
</evidence>
<dbReference type="PANTHER" id="PTHR11390:SF21">
    <property type="entry name" value="DNA TOPOISOMERASE 3-ALPHA"/>
    <property type="match status" value="1"/>
</dbReference>
<comment type="caution">
    <text evidence="8">The sequence shown here is derived from an EMBL/GenBank/DDBJ whole genome shotgun (WGS) entry which is preliminary data.</text>
</comment>
<dbReference type="InterPro" id="IPR000380">
    <property type="entry name" value="Topo_IA"/>
</dbReference>
<gene>
    <name evidence="8" type="ORF">ACFQ5M_04865</name>
</gene>
<dbReference type="InterPro" id="IPR034144">
    <property type="entry name" value="TOPRIM_TopoIII"/>
</dbReference>
<organism evidence="8 9">
    <name type="scientific">Agrilactobacillus yilanensis</name>
    <dbReference type="NCBI Taxonomy" id="2485997"/>
    <lineage>
        <taxon>Bacteria</taxon>
        <taxon>Bacillati</taxon>
        <taxon>Bacillota</taxon>
        <taxon>Bacilli</taxon>
        <taxon>Lactobacillales</taxon>
        <taxon>Lactobacillaceae</taxon>
        <taxon>Agrilactobacillus</taxon>
    </lineage>
</organism>
<evidence type="ECO:0000313" key="9">
    <source>
        <dbReference type="Proteomes" id="UP001597267"/>
    </source>
</evidence>
<dbReference type="PANTHER" id="PTHR11390">
    <property type="entry name" value="PROKARYOTIC DNA TOPOISOMERASE"/>
    <property type="match status" value="1"/>
</dbReference>
<dbReference type="PROSITE" id="PS50880">
    <property type="entry name" value="TOPRIM"/>
    <property type="match status" value="1"/>
</dbReference>
<keyword evidence="1 8" id="KW-0413">Isomerase</keyword>
<dbReference type="Proteomes" id="UP001597267">
    <property type="component" value="Unassembled WGS sequence"/>
</dbReference>
<dbReference type="PROSITE" id="PS52039">
    <property type="entry name" value="TOPO_IA_2"/>
    <property type="match status" value="1"/>
</dbReference>
<dbReference type="PRINTS" id="PR00417">
    <property type="entry name" value="PRTPISMRASEI"/>
</dbReference>
<reference evidence="9" key="1">
    <citation type="journal article" date="2019" name="Int. J. Syst. Evol. Microbiol.">
        <title>The Global Catalogue of Microorganisms (GCM) 10K type strain sequencing project: providing services to taxonomists for standard genome sequencing and annotation.</title>
        <authorList>
            <consortium name="The Broad Institute Genomics Platform"/>
            <consortium name="The Broad Institute Genome Sequencing Center for Infectious Disease"/>
            <person name="Wu L."/>
            <person name="Ma J."/>
        </authorList>
    </citation>
    <scope>NUCLEOTIDE SEQUENCE [LARGE SCALE GENOMIC DNA]</scope>
    <source>
        <strain evidence="9">CCM 8896</strain>
    </source>
</reference>
<accession>A0ABW4J927</accession>